<gene>
    <name evidence="1" type="ORF">M5G11_10850</name>
</gene>
<dbReference type="Proteomes" id="UP001148203">
    <property type="component" value="Unassembled WGS sequence"/>
</dbReference>
<comment type="caution">
    <text evidence="1">The sequence shown here is derived from an EMBL/GenBank/DDBJ whole genome shotgun (WGS) entry which is preliminary data.</text>
</comment>
<keyword evidence="2" id="KW-1185">Reference proteome</keyword>
<proteinExistence type="predicted"/>
<accession>A0ABT5NS78</accession>
<dbReference type="RefSeq" id="WP_273914096.1">
    <property type="nucleotide sequence ID" value="NZ_JAMDGX010000146.1"/>
</dbReference>
<evidence type="ECO:0000313" key="1">
    <source>
        <dbReference type="EMBL" id="MDD0991035.1"/>
    </source>
</evidence>
<evidence type="ECO:0008006" key="3">
    <source>
        <dbReference type="Google" id="ProtNLM"/>
    </source>
</evidence>
<name>A0ABT5NS78_9PSED</name>
<organism evidence="1 2">
    <name type="scientific">Pseudomonas fontis</name>
    <dbReference type="NCBI Taxonomy" id="2942633"/>
    <lineage>
        <taxon>Bacteria</taxon>
        <taxon>Pseudomonadati</taxon>
        <taxon>Pseudomonadota</taxon>
        <taxon>Gammaproteobacteria</taxon>
        <taxon>Pseudomonadales</taxon>
        <taxon>Pseudomonadaceae</taxon>
        <taxon>Pseudomonas</taxon>
    </lineage>
</organism>
<protein>
    <recommendedName>
        <fullName evidence="3">DUF3077 domain-containing protein</fullName>
    </recommendedName>
</protein>
<reference evidence="1 2" key="1">
    <citation type="submission" date="2022-05" db="EMBL/GenBank/DDBJ databases">
        <title>Novel Pseudomonas spp. Isolated from a Rainbow Trout Aquaculture Facility.</title>
        <authorList>
            <person name="Testerman T."/>
            <person name="Graf J."/>
        </authorList>
    </citation>
    <scope>NUCLEOTIDE SEQUENCE [LARGE SCALE GENOMIC DNA]</scope>
    <source>
        <strain evidence="1 2">ID681</strain>
    </source>
</reference>
<evidence type="ECO:0000313" key="2">
    <source>
        <dbReference type="Proteomes" id="UP001148203"/>
    </source>
</evidence>
<dbReference type="EMBL" id="JAMDGY010000024">
    <property type="protein sequence ID" value="MDD0991035.1"/>
    <property type="molecule type" value="Genomic_DNA"/>
</dbReference>
<sequence length="98" mass="10318">MKKIVPDPPLAGCQTTQHSIGHCSEHDDIFCVAPGIGAEDAPTHVAMLLKCANITCTQAIELGQDPSLGFMQCTQQSVELAYGLINALLDGVTLNAPQ</sequence>